<keyword evidence="7" id="KW-0712">Selenocysteine</keyword>
<proteinExistence type="inferred from homology"/>
<dbReference type="PANTHER" id="PTHR28621:SF1">
    <property type="entry name" value="SELENOPROTEIN S"/>
    <property type="match status" value="1"/>
</dbReference>
<keyword evidence="5 11" id="KW-0812">Transmembrane</keyword>
<keyword evidence="8 11" id="KW-1133">Transmembrane helix</keyword>
<evidence type="ECO:0000256" key="11">
    <source>
        <dbReference type="SAM" id="Phobius"/>
    </source>
</evidence>
<evidence type="ECO:0000256" key="7">
    <source>
        <dbReference type="ARBA" id="ARBA00022933"/>
    </source>
</evidence>
<comment type="subcellular location">
    <subcellularLocation>
        <location evidence="2">Cytoplasm</location>
    </subcellularLocation>
    <subcellularLocation>
        <location evidence="1">Endoplasmic reticulum membrane</location>
        <topology evidence="1">Single-pass membrane protein</topology>
    </subcellularLocation>
</comment>
<dbReference type="GO" id="GO:0036513">
    <property type="term" value="C:Derlin-1 retrotranslocation complex"/>
    <property type="evidence" value="ECO:0007669"/>
    <property type="project" value="TreeGrafter"/>
</dbReference>
<dbReference type="EMBL" id="KQ459249">
    <property type="protein sequence ID" value="KPJ02219.1"/>
    <property type="molecule type" value="Genomic_DNA"/>
</dbReference>
<evidence type="ECO:0000256" key="9">
    <source>
        <dbReference type="ARBA" id="ARBA00023136"/>
    </source>
</evidence>
<evidence type="ECO:0000256" key="1">
    <source>
        <dbReference type="ARBA" id="ARBA00004389"/>
    </source>
</evidence>
<keyword evidence="4" id="KW-0963">Cytoplasm</keyword>
<dbReference type="GO" id="GO:0036502">
    <property type="term" value="C:Derlin-1-VIMP complex"/>
    <property type="evidence" value="ECO:0007669"/>
    <property type="project" value="TreeGrafter"/>
</dbReference>
<evidence type="ECO:0000256" key="6">
    <source>
        <dbReference type="ARBA" id="ARBA00022824"/>
    </source>
</evidence>
<feature type="region of interest" description="Disordered" evidence="10">
    <location>
        <begin position="110"/>
        <end position="157"/>
    </location>
</feature>
<protein>
    <submittedName>
        <fullName evidence="12">Selenoprotein S</fullName>
    </submittedName>
</protein>
<dbReference type="Gene3D" id="6.10.250.2950">
    <property type="match status" value="1"/>
</dbReference>
<evidence type="ECO:0000313" key="13">
    <source>
        <dbReference type="Proteomes" id="UP000053268"/>
    </source>
</evidence>
<dbReference type="STRING" id="66420.A0A194Q9X3"/>
<evidence type="ECO:0000256" key="10">
    <source>
        <dbReference type="SAM" id="MobiDB-lite"/>
    </source>
</evidence>
<evidence type="ECO:0000256" key="8">
    <source>
        <dbReference type="ARBA" id="ARBA00022989"/>
    </source>
</evidence>
<sequence>MDSVVSEEPMTMFNPITFVLRFLASYGWYLVGASAAVLYAAHKLSPRIERWRQAREDAAYHKDPDVALARMAAIQEARERQQRLLEEASARALREQKEREERKRVEMAERLKKLEENGGHRLGAGDGDDYLPLSGGASTSSYRPPKRSACSRGGCGG</sequence>
<dbReference type="GO" id="GO:0030968">
    <property type="term" value="P:endoplasmic reticulum unfolded protein response"/>
    <property type="evidence" value="ECO:0007669"/>
    <property type="project" value="TreeGrafter"/>
</dbReference>
<evidence type="ECO:0000256" key="4">
    <source>
        <dbReference type="ARBA" id="ARBA00022490"/>
    </source>
</evidence>
<keyword evidence="6" id="KW-0256">Endoplasmic reticulum</keyword>
<gene>
    <name evidence="12" type="ORF">RR46_08016</name>
</gene>
<dbReference type="InterPro" id="IPR009703">
    <property type="entry name" value="Selenoprotein_S"/>
</dbReference>
<dbReference type="PANTHER" id="PTHR28621">
    <property type="entry name" value="SELENOPROTEIN S"/>
    <property type="match status" value="1"/>
</dbReference>
<evidence type="ECO:0000256" key="2">
    <source>
        <dbReference type="ARBA" id="ARBA00004496"/>
    </source>
</evidence>
<accession>A0A194Q9X3</accession>
<reference evidence="12 13" key="1">
    <citation type="journal article" date="2015" name="Nat. Commun.">
        <title>Outbred genome sequencing and CRISPR/Cas9 gene editing in butterflies.</title>
        <authorList>
            <person name="Li X."/>
            <person name="Fan D."/>
            <person name="Zhang W."/>
            <person name="Liu G."/>
            <person name="Zhang L."/>
            <person name="Zhao L."/>
            <person name="Fang X."/>
            <person name="Chen L."/>
            <person name="Dong Y."/>
            <person name="Chen Y."/>
            <person name="Ding Y."/>
            <person name="Zhao R."/>
            <person name="Feng M."/>
            <person name="Zhu Y."/>
            <person name="Feng Y."/>
            <person name="Jiang X."/>
            <person name="Zhu D."/>
            <person name="Xiang H."/>
            <person name="Feng X."/>
            <person name="Li S."/>
            <person name="Wang J."/>
            <person name="Zhang G."/>
            <person name="Kronforst M.R."/>
            <person name="Wang W."/>
        </authorList>
    </citation>
    <scope>NUCLEOTIDE SEQUENCE [LARGE SCALE GENOMIC DNA]</scope>
    <source>
        <strain evidence="12">Ya'a_city_454_Px</strain>
        <tissue evidence="12">Whole body</tissue>
    </source>
</reference>
<evidence type="ECO:0000313" key="12">
    <source>
        <dbReference type="EMBL" id="KPJ02219.1"/>
    </source>
</evidence>
<comment type="similarity">
    <text evidence="3">Belongs to the selenoprotein S family.</text>
</comment>
<dbReference type="GO" id="GO:0030970">
    <property type="term" value="P:retrograde protein transport, ER to cytosol"/>
    <property type="evidence" value="ECO:0007669"/>
    <property type="project" value="TreeGrafter"/>
</dbReference>
<keyword evidence="13" id="KW-1185">Reference proteome</keyword>
<feature type="transmembrane region" description="Helical" evidence="11">
    <location>
        <begin position="20"/>
        <end position="41"/>
    </location>
</feature>
<dbReference type="AlphaFoldDB" id="A0A194Q9X3"/>
<name>A0A194Q9X3_PAPXU</name>
<evidence type="ECO:0000256" key="5">
    <source>
        <dbReference type="ARBA" id="ARBA00022692"/>
    </source>
</evidence>
<evidence type="ECO:0000256" key="3">
    <source>
        <dbReference type="ARBA" id="ARBA00011034"/>
    </source>
</evidence>
<keyword evidence="9 11" id="KW-0472">Membrane</keyword>
<dbReference type="Pfam" id="PF06936">
    <property type="entry name" value="Selenoprotein_S"/>
    <property type="match status" value="1"/>
</dbReference>
<organism evidence="12 13">
    <name type="scientific">Papilio xuthus</name>
    <name type="common">Asian swallowtail butterfly</name>
    <dbReference type="NCBI Taxonomy" id="66420"/>
    <lineage>
        <taxon>Eukaryota</taxon>
        <taxon>Metazoa</taxon>
        <taxon>Ecdysozoa</taxon>
        <taxon>Arthropoda</taxon>
        <taxon>Hexapoda</taxon>
        <taxon>Insecta</taxon>
        <taxon>Pterygota</taxon>
        <taxon>Neoptera</taxon>
        <taxon>Endopterygota</taxon>
        <taxon>Lepidoptera</taxon>
        <taxon>Glossata</taxon>
        <taxon>Ditrysia</taxon>
        <taxon>Papilionoidea</taxon>
        <taxon>Papilionidae</taxon>
        <taxon>Papilioninae</taxon>
        <taxon>Papilio</taxon>
    </lineage>
</organism>
<feature type="compositionally biased region" description="Basic and acidic residues" evidence="10">
    <location>
        <begin position="110"/>
        <end position="119"/>
    </location>
</feature>
<dbReference type="Proteomes" id="UP000053268">
    <property type="component" value="Unassembled WGS sequence"/>
</dbReference>